<dbReference type="InterPro" id="IPR009091">
    <property type="entry name" value="RCC1/BLIP-II"/>
</dbReference>
<dbReference type="Gene3D" id="2.130.10.30">
    <property type="entry name" value="Regulator of chromosome condensation 1/beta-lactamase-inhibitor protein II"/>
    <property type="match status" value="2"/>
</dbReference>
<reference evidence="3 4" key="1">
    <citation type="submission" date="2022-04" db="EMBL/GenBank/DDBJ databases">
        <title>Genome draft of Actinomadura sp. ATCC 31491.</title>
        <authorList>
            <person name="Shi X."/>
            <person name="Du Y."/>
        </authorList>
    </citation>
    <scope>NUCLEOTIDE SEQUENCE [LARGE SCALE GENOMIC DNA]</scope>
    <source>
        <strain evidence="3 4">ATCC 31491</strain>
    </source>
</reference>
<dbReference type="Proteomes" id="UP001317259">
    <property type="component" value="Unassembled WGS sequence"/>
</dbReference>
<feature type="compositionally biased region" description="Polar residues" evidence="2">
    <location>
        <begin position="63"/>
        <end position="82"/>
    </location>
</feature>
<organism evidence="3 4">
    <name type="scientific">Actinomadura luzonensis</name>
    <dbReference type="NCBI Taxonomy" id="2805427"/>
    <lineage>
        <taxon>Bacteria</taxon>
        <taxon>Bacillati</taxon>
        <taxon>Actinomycetota</taxon>
        <taxon>Actinomycetes</taxon>
        <taxon>Streptosporangiales</taxon>
        <taxon>Thermomonosporaceae</taxon>
        <taxon>Actinomadura</taxon>
    </lineage>
</organism>
<proteinExistence type="predicted"/>
<evidence type="ECO:0000313" key="4">
    <source>
        <dbReference type="Proteomes" id="UP001317259"/>
    </source>
</evidence>
<dbReference type="PANTHER" id="PTHR45622">
    <property type="entry name" value="UBIQUITIN-PROTEIN LIGASE E3A-RELATED"/>
    <property type="match status" value="1"/>
</dbReference>
<dbReference type="InterPro" id="IPR000408">
    <property type="entry name" value="Reg_chr_condens"/>
</dbReference>
<dbReference type="PROSITE" id="PS50012">
    <property type="entry name" value="RCC1_3"/>
    <property type="match status" value="7"/>
</dbReference>
<name>A0ABT0G1D4_9ACTN</name>
<dbReference type="InterPro" id="IPR051709">
    <property type="entry name" value="Ub-ligase/GTPase-reg"/>
</dbReference>
<feature type="compositionally biased region" description="Basic residues" evidence="2">
    <location>
        <begin position="14"/>
        <end position="24"/>
    </location>
</feature>
<keyword evidence="1" id="KW-0677">Repeat</keyword>
<accession>A0ABT0G1D4</accession>
<dbReference type="Pfam" id="PF00415">
    <property type="entry name" value="RCC1"/>
    <property type="match status" value="7"/>
</dbReference>
<feature type="region of interest" description="Disordered" evidence="2">
    <location>
        <begin position="58"/>
        <end position="88"/>
    </location>
</feature>
<dbReference type="RefSeq" id="WP_242378121.1">
    <property type="nucleotide sequence ID" value="NZ_JAKRKC020000002.1"/>
</dbReference>
<evidence type="ECO:0000256" key="1">
    <source>
        <dbReference type="ARBA" id="ARBA00022737"/>
    </source>
</evidence>
<evidence type="ECO:0000256" key="2">
    <source>
        <dbReference type="SAM" id="MobiDB-lite"/>
    </source>
</evidence>
<dbReference type="PRINTS" id="PR00633">
    <property type="entry name" value="RCCNDNSATION"/>
</dbReference>
<sequence length="415" mass="42923">MVVNDQTGHDARRSRGARGAGRRGGRWAGYAVTTVLAAVVTLLPAGGPAFADDPPGTVRGWGDNSSGQLGDGTTVNRLTPTSLPRPDGRPIDSMAAGAAHTLAVDDLFRVWAWGNNDAGALGDGTRTRRASPVLVAGLGNVFSVAAGAAHSLALDRDGAVWAWGSNGNGQLGDGTTQLRTRPVRVQGLPGPALQISAGDFHSLAVLNDGSLWAWGLNNHGQLGDGTITGRSLPVRVPLPDTASRALRVDGGSAHTVAILGDVGAWTWGDNRRGQLGDGTTVERRRPVRVPVPGRSVIDVSAGTSHTLALVEGRPNVAFAWGDNTFGQLGDGTTTPRTAPVRVGLVNPTDLEAGAFHNLAIEALSVTALRTWGLNDTGQLGDGTTVNRNVPVPVNLPVRVCRMAAGARHSFCPAFL</sequence>
<keyword evidence="4" id="KW-1185">Reference proteome</keyword>
<comment type="caution">
    <text evidence="3">The sequence shown here is derived from an EMBL/GenBank/DDBJ whole genome shotgun (WGS) entry which is preliminary data.</text>
</comment>
<dbReference type="EMBL" id="JAKRKC020000002">
    <property type="protein sequence ID" value="MCK2218339.1"/>
    <property type="molecule type" value="Genomic_DNA"/>
</dbReference>
<evidence type="ECO:0000313" key="3">
    <source>
        <dbReference type="EMBL" id="MCK2218339.1"/>
    </source>
</evidence>
<dbReference type="PANTHER" id="PTHR45622:SF44">
    <property type="entry name" value="REGULATOR OF CHROMOSOME CONDENSATION (RCC1) FAMILY PROTEIN"/>
    <property type="match status" value="1"/>
</dbReference>
<protein>
    <recommendedName>
        <fullName evidence="5">Chromosome condensation regulator RCC1</fullName>
    </recommendedName>
</protein>
<dbReference type="PROSITE" id="PS00626">
    <property type="entry name" value="RCC1_2"/>
    <property type="match status" value="1"/>
</dbReference>
<dbReference type="SUPFAM" id="SSF50985">
    <property type="entry name" value="RCC1/BLIP-II"/>
    <property type="match status" value="1"/>
</dbReference>
<gene>
    <name evidence="3" type="ORF">MF672_031780</name>
</gene>
<evidence type="ECO:0008006" key="5">
    <source>
        <dbReference type="Google" id="ProtNLM"/>
    </source>
</evidence>
<feature type="region of interest" description="Disordered" evidence="2">
    <location>
        <begin position="1"/>
        <end position="24"/>
    </location>
</feature>